<keyword evidence="1" id="KW-0812">Transmembrane</keyword>
<accession>A0A1I3D8M6</accession>
<proteinExistence type="predicted"/>
<evidence type="ECO:0000256" key="1">
    <source>
        <dbReference type="SAM" id="Phobius"/>
    </source>
</evidence>
<dbReference type="EMBL" id="FOQE01000031">
    <property type="protein sequence ID" value="SFH82871.1"/>
    <property type="molecule type" value="Genomic_DNA"/>
</dbReference>
<organism evidence="3 4">
    <name type="scientific">Pisciglobus halotolerans</name>
    <dbReference type="NCBI Taxonomy" id="745365"/>
    <lineage>
        <taxon>Bacteria</taxon>
        <taxon>Bacillati</taxon>
        <taxon>Bacillota</taxon>
        <taxon>Bacilli</taxon>
        <taxon>Lactobacillales</taxon>
        <taxon>Carnobacteriaceae</taxon>
    </lineage>
</organism>
<evidence type="ECO:0000313" key="3">
    <source>
        <dbReference type="EMBL" id="SFH82871.1"/>
    </source>
</evidence>
<gene>
    <name evidence="3" type="ORF">SAMN04489868_1313</name>
</gene>
<feature type="domain" description="CD-NTase-associated protein 16 NUDIX" evidence="2">
    <location>
        <begin position="93"/>
        <end position="293"/>
    </location>
</feature>
<feature type="transmembrane region" description="Helical" evidence="1">
    <location>
        <begin position="21"/>
        <end position="38"/>
    </location>
</feature>
<dbReference type="Proteomes" id="UP000198668">
    <property type="component" value="Unassembled WGS sequence"/>
</dbReference>
<dbReference type="OrthoDB" id="791606at2"/>
<reference evidence="3 4" key="1">
    <citation type="submission" date="2016-10" db="EMBL/GenBank/DDBJ databases">
        <authorList>
            <person name="de Groot N.N."/>
        </authorList>
    </citation>
    <scope>NUCLEOTIDE SEQUENCE [LARGE SCALE GENOMIC DNA]</scope>
    <source>
        <strain evidence="3 4">DSM 27630</strain>
    </source>
</reference>
<keyword evidence="1" id="KW-1133">Transmembrane helix</keyword>
<evidence type="ECO:0000259" key="2">
    <source>
        <dbReference type="Pfam" id="PF18167"/>
    </source>
</evidence>
<evidence type="ECO:0000313" key="4">
    <source>
        <dbReference type="Proteomes" id="UP000198668"/>
    </source>
</evidence>
<protein>
    <recommendedName>
        <fullName evidence="2">CD-NTase-associated protein 16 NUDIX domain-containing protein</fullName>
    </recommendedName>
</protein>
<dbReference type="AlphaFoldDB" id="A0A1I3D8M6"/>
<name>A0A1I3D8M6_9LACT</name>
<sequence length="314" mass="36901">MFPLEEVDLREYSYSTKILKMLSLLILCIIGILCIIYFEINEYSIGSTLGGLVAGFLLPYLFPSIVDLTDNKNWKSTQRKLLRAGLIQKDTHIRISFAYLYRIKIDGRYFLVQNTRTKKYQPVGGAYKFKIEEANYLAEHIPVENDNRIPVDKITKRDYRLLVKSKYLRKFVKRFDKTPYRENINDLSREFFEEVFSTSILDKNEFGDLSYKYCGRHMTNIEYGNVFNHYELLLADVVEVRLTDNQEELFRNLIDKDSIKYQFATSDEIKSYGVGYGTDKLTDNIANHTPKILSENTDKLILRNRHEKVIKIKV</sequence>
<feature type="transmembrane region" description="Helical" evidence="1">
    <location>
        <begin position="44"/>
        <end position="62"/>
    </location>
</feature>
<keyword evidence="1" id="KW-0472">Membrane</keyword>
<keyword evidence="4" id="KW-1185">Reference proteome</keyword>
<dbReference type="InterPro" id="IPR040829">
    <property type="entry name" value="Cap16_NUDIX"/>
</dbReference>
<dbReference type="Pfam" id="PF18167">
    <property type="entry name" value="Sa_NUDIX"/>
    <property type="match status" value="1"/>
</dbReference>